<evidence type="ECO:0000313" key="2">
    <source>
        <dbReference type="Proteomes" id="UP000600101"/>
    </source>
</evidence>
<proteinExistence type="predicted"/>
<organism evidence="1 2">
    <name type="scientific">Siccirubricoccus deserti</name>
    <dbReference type="NCBI Taxonomy" id="2013562"/>
    <lineage>
        <taxon>Bacteria</taxon>
        <taxon>Pseudomonadati</taxon>
        <taxon>Pseudomonadota</taxon>
        <taxon>Alphaproteobacteria</taxon>
        <taxon>Acetobacterales</taxon>
        <taxon>Roseomonadaceae</taxon>
        <taxon>Siccirubricoccus</taxon>
    </lineage>
</organism>
<gene>
    <name evidence="1" type="ORF">H7965_08510</name>
</gene>
<sequence>MPGPVFDAGAFLGGLLRLQLGNLNALAEAQRSAIEGLTALGRQPPRLPDLAMPISSDPRSIVTAPVESLKAAILEGTAQANAMLEITARANAEATGILQERALAALDEWKALLLAATRGG</sequence>
<dbReference type="Proteomes" id="UP000600101">
    <property type="component" value="Unassembled WGS sequence"/>
</dbReference>
<name>A0A9X0QY13_9PROT</name>
<reference evidence="1" key="1">
    <citation type="submission" date="2020-08" db="EMBL/GenBank/DDBJ databases">
        <authorList>
            <person name="Hu Y."/>
            <person name="Nguyen S.V."/>
            <person name="Li F."/>
            <person name="Fanning S."/>
        </authorList>
    </citation>
    <scope>NUCLEOTIDE SEQUENCE</scope>
    <source>
        <strain evidence="1">SYSU D8009</strain>
    </source>
</reference>
<evidence type="ECO:0000313" key="1">
    <source>
        <dbReference type="EMBL" id="MBC4015368.1"/>
    </source>
</evidence>
<comment type="caution">
    <text evidence="1">The sequence shown here is derived from an EMBL/GenBank/DDBJ whole genome shotgun (WGS) entry which is preliminary data.</text>
</comment>
<dbReference type="AlphaFoldDB" id="A0A9X0QY13"/>
<dbReference type="RefSeq" id="WP_186770138.1">
    <property type="nucleotide sequence ID" value="NZ_JACOMF010000007.1"/>
</dbReference>
<dbReference type="EMBL" id="JACOMF010000007">
    <property type="protein sequence ID" value="MBC4015368.1"/>
    <property type="molecule type" value="Genomic_DNA"/>
</dbReference>
<protein>
    <recommendedName>
        <fullName evidence="3">Phasin domain-containing protein</fullName>
    </recommendedName>
</protein>
<evidence type="ECO:0008006" key="3">
    <source>
        <dbReference type="Google" id="ProtNLM"/>
    </source>
</evidence>
<accession>A0A9X0QY13</accession>
<keyword evidence="2" id="KW-1185">Reference proteome</keyword>